<name>A0A9J6CH69_POLVA</name>
<gene>
    <name evidence="11" type="ORF">PVAND_010966</name>
</gene>
<dbReference type="Proteomes" id="UP001107558">
    <property type="component" value="Chromosome 1"/>
</dbReference>
<keyword evidence="7" id="KW-0804">Transcription</keyword>
<evidence type="ECO:0000259" key="10">
    <source>
        <dbReference type="PROSITE" id="PS50254"/>
    </source>
</evidence>
<accession>A0A9J6CH69</accession>
<keyword evidence="6" id="KW-0238">DNA-binding</keyword>
<feature type="region of interest" description="Disordered" evidence="9">
    <location>
        <begin position="233"/>
        <end position="291"/>
    </location>
</feature>
<dbReference type="OrthoDB" id="7791075at2759"/>
<dbReference type="GO" id="GO:0048731">
    <property type="term" value="P:system development"/>
    <property type="evidence" value="ECO:0007669"/>
    <property type="project" value="UniProtKB-ARBA"/>
</dbReference>
<keyword evidence="8" id="KW-0539">Nucleus</keyword>
<dbReference type="GO" id="GO:0000978">
    <property type="term" value="F:RNA polymerase II cis-regulatory region sequence-specific DNA binding"/>
    <property type="evidence" value="ECO:0007669"/>
    <property type="project" value="TreeGrafter"/>
</dbReference>
<feature type="region of interest" description="Disordered" evidence="9">
    <location>
        <begin position="91"/>
        <end position="134"/>
    </location>
</feature>
<protein>
    <recommendedName>
        <fullName evidence="10">RHD domain-containing protein</fullName>
    </recommendedName>
</protein>
<reference evidence="11" key="1">
    <citation type="submission" date="2021-03" db="EMBL/GenBank/DDBJ databases">
        <title>Chromosome level genome of the anhydrobiotic midge Polypedilum vanderplanki.</title>
        <authorList>
            <person name="Yoshida Y."/>
            <person name="Kikawada T."/>
            <person name="Gusev O."/>
        </authorList>
    </citation>
    <scope>NUCLEOTIDE SEQUENCE</scope>
    <source>
        <strain evidence="11">NIAS01</strain>
        <tissue evidence="11">Whole body or cell culture</tissue>
    </source>
</reference>
<evidence type="ECO:0000256" key="4">
    <source>
        <dbReference type="ARBA" id="ARBA00022553"/>
    </source>
</evidence>
<dbReference type="InterPro" id="IPR014756">
    <property type="entry name" value="Ig_E-set"/>
</dbReference>
<proteinExistence type="predicted"/>
<dbReference type="Pfam" id="PF00554">
    <property type="entry name" value="RHD_DNA_bind"/>
    <property type="match status" value="1"/>
</dbReference>
<dbReference type="FunFam" id="2.60.40.340:FF:000002">
    <property type="entry name" value="Nuclear factor of activated T-cells 5, tonicity-responsive"/>
    <property type="match status" value="1"/>
</dbReference>
<evidence type="ECO:0000256" key="6">
    <source>
        <dbReference type="ARBA" id="ARBA00023125"/>
    </source>
</evidence>
<keyword evidence="4" id="KW-0597">Phosphoprotein</keyword>
<dbReference type="EMBL" id="JADBJN010000001">
    <property type="protein sequence ID" value="KAG5681545.1"/>
    <property type="molecule type" value="Genomic_DNA"/>
</dbReference>
<evidence type="ECO:0000313" key="11">
    <source>
        <dbReference type="EMBL" id="KAG5681545.1"/>
    </source>
</evidence>
<dbReference type="InterPro" id="IPR037059">
    <property type="entry name" value="RHD_DNA_bind_dom_sf"/>
</dbReference>
<dbReference type="SUPFAM" id="SSF49417">
    <property type="entry name" value="p53-like transcription factors"/>
    <property type="match status" value="1"/>
</dbReference>
<dbReference type="SMART" id="SM00429">
    <property type="entry name" value="IPT"/>
    <property type="match status" value="1"/>
</dbReference>
<sequence length="820" mass="88910">MLLKTSSSDKNSSFLMNNGKGKGKSRSFSSRIHRKTLRIASKPSGSSSTGKRVPIGKRISMGKNHRNIYAPFATSSSSLCDNSNDSGLGFDNHESQNTLHKTTTGSSSCNNNNNSQILTLTNNNNNNNANYNNSSANYQRSLNTIRYGETTTQPSYISTSTRMHHEVAIGGKKQLTGLGAGKKIKSIINKPHSVTKCISSSLSSNHLTLKNESEDTCGDDFFSTHIQKNNAGSKISKTIAKNGSLSNGSRSSEKEQSSSPLTLSSSSSSSSEPASPEIASSNDDVQLSPDNSDGVYLVASPLVTSSSTDSFQNNNLIAASRNGRIQLQIITQPEQQHRARYQTEGSRGAVKDKSGNGFPVVKLNGYNKPATLQVFIGNDVGRVSPHIFYQACKVSGKNSTPCNEVKIDGTMIIEIEIKPENDMTVVCDCVGILKERNVDVEHRLGKNNTLAASAVTRNKKKSTKCRMIFRTKINEDTDFPEILQICSNTITCTQPPGTPEICKKSLDSCNALGGKELFIIGKNFLKDTKVTFVQYDEIKPSKKIWEEIIQPDKEYLQQTHLICTVPALPNAEALTEPVHVQIYVTSSNKKSEPHNFIYLPLKKYQPITHSPTTIDLSNIVFTNGKNSQNVNSPPTAQLQSILSLNWSDGSATTTNPPLLPSLPARTRASSFSNFSRPRASSFTKKISQPSNDSKIALKTEIDFIEQPCSNVLQETTTTSSSINSSLQPTTSSVKDILYNDSTLLSAVSNGQCYVQPTSSTLIGPTEVEQVILNELVNTSNALDLQNIKSEQNAEIQTVAASAANVSTSMLPPIAPPSSVQ</sequence>
<dbReference type="PROSITE" id="PS50254">
    <property type="entry name" value="REL_2"/>
    <property type="match status" value="1"/>
</dbReference>
<feature type="compositionally biased region" description="Polar residues" evidence="9">
    <location>
        <begin position="95"/>
        <end position="105"/>
    </location>
</feature>
<feature type="compositionally biased region" description="Low complexity" evidence="9">
    <location>
        <begin position="106"/>
        <end position="134"/>
    </location>
</feature>
<evidence type="ECO:0000256" key="2">
    <source>
        <dbReference type="ARBA" id="ARBA00004496"/>
    </source>
</evidence>
<dbReference type="GO" id="GO:0005667">
    <property type="term" value="C:transcription regulator complex"/>
    <property type="evidence" value="ECO:0007669"/>
    <property type="project" value="TreeGrafter"/>
</dbReference>
<dbReference type="GO" id="GO:0005634">
    <property type="term" value="C:nucleus"/>
    <property type="evidence" value="ECO:0007669"/>
    <property type="project" value="UniProtKB-SubCell"/>
</dbReference>
<dbReference type="GO" id="GO:0005737">
    <property type="term" value="C:cytoplasm"/>
    <property type="evidence" value="ECO:0007669"/>
    <property type="project" value="UniProtKB-SubCell"/>
</dbReference>
<feature type="domain" description="RHD" evidence="10">
    <location>
        <begin position="315"/>
        <end position="497"/>
    </location>
</feature>
<dbReference type="PRINTS" id="PR01789">
    <property type="entry name" value="NUCFACTORATC"/>
</dbReference>
<dbReference type="Gene3D" id="2.60.40.340">
    <property type="entry name" value="Rel homology domain (RHD), DNA-binding domain"/>
    <property type="match status" value="1"/>
</dbReference>
<dbReference type="InterPro" id="IPR011539">
    <property type="entry name" value="RHD_DNA_bind_dom"/>
</dbReference>
<dbReference type="GO" id="GO:0048468">
    <property type="term" value="P:cell development"/>
    <property type="evidence" value="ECO:0007669"/>
    <property type="project" value="UniProtKB-ARBA"/>
</dbReference>
<comment type="caution">
    <text evidence="11">The sequence shown here is derived from an EMBL/GenBank/DDBJ whole genome shotgun (WGS) entry which is preliminary data.</text>
</comment>
<dbReference type="InterPro" id="IPR013783">
    <property type="entry name" value="Ig-like_fold"/>
</dbReference>
<feature type="compositionally biased region" description="Polar residues" evidence="9">
    <location>
        <begin position="1"/>
        <end position="16"/>
    </location>
</feature>
<keyword evidence="12" id="KW-1185">Reference proteome</keyword>
<dbReference type="InterPro" id="IPR002909">
    <property type="entry name" value="IPT_dom"/>
</dbReference>
<dbReference type="Pfam" id="PF16179">
    <property type="entry name" value="RHD_dimer"/>
    <property type="match status" value="1"/>
</dbReference>
<dbReference type="InterPro" id="IPR008366">
    <property type="entry name" value="NFAT"/>
</dbReference>
<dbReference type="InterPro" id="IPR032397">
    <property type="entry name" value="RHD_dimer"/>
</dbReference>
<dbReference type="GO" id="GO:0000981">
    <property type="term" value="F:DNA-binding transcription factor activity, RNA polymerase II-specific"/>
    <property type="evidence" value="ECO:0007669"/>
    <property type="project" value="TreeGrafter"/>
</dbReference>
<evidence type="ECO:0000313" key="12">
    <source>
        <dbReference type="Proteomes" id="UP001107558"/>
    </source>
</evidence>
<dbReference type="PANTHER" id="PTHR12533:SF7">
    <property type="entry name" value="NFAT NUCLEAR FACTOR, ISOFORM B"/>
    <property type="match status" value="1"/>
</dbReference>
<feature type="compositionally biased region" description="Basic residues" evidence="9">
    <location>
        <begin position="21"/>
        <end position="37"/>
    </location>
</feature>
<evidence type="ECO:0000256" key="7">
    <source>
        <dbReference type="ARBA" id="ARBA00023163"/>
    </source>
</evidence>
<evidence type="ECO:0000256" key="3">
    <source>
        <dbReference type="ARBA" id="ARBA00022490"/>
    </source>
</evidence>
<evidence type="ECO:0000256" key="5">
    <source>
        <dbReference type="ARBA" id="ARBA00023015"/>
    </source>
</evidence>
<feature type="compositionally biased region" description="Low complexity" evidence="9">
    <location>
        <begin position="257"/>
        <end position="281"/>
    </location>
</feature>
<dbReference type="Gene3D" id="2.60.40.10">
    <property type="entry name" value="Immunoglobulins"/>
    <property type="match status" value="1"/>
</dbReference>
<evidence type="ECO:0000256" key="8">
    <source>
        <dbReference type="ARBA" id="ARBA00023242"/>
    </source>
</evidence>
<feature type="compositionally biased region" description="Polar residues" evidence="9">
    <location>
        <begin position="282"/>
        <end position="291"/>
    </location>
</feature>
<dbReference type="PANTHER" id="PTHR12533">
    <property type="entry name" value="NFAT"/>
    <property type="match status" value="1"/>
</dbReference>
<feature type="region of interest" description="Disordered" evidence="9">
    <location>
        <begin position="1"/>
        <end position="55"/>
    </location>
</feature>
<feature type="compositionally biased region" description="Polar residues" evidence="9">
    <location>
        <begin position="233"/>
        <end position="245"/>
    </location>
</feature>
<dbReference type="SUPFAM" id="SSF81296">
    <property type="entry name" value="E set domains"/>
    <property type="match status" value="1"/>
</dbReference>
<dbReference type="AlphaFoldDB" id="A0A9J6CH69"/>
<evidence type="ECO:0000256" key="1">
    <source>
        <dbReference type="ARBA" id="ARBA00004123"/>
    </source>
</evidence>
<evidence type="ECO:0000256" key="9">
    <source>
        <dbReference type="SAM" id="MobiDB-lite"/>
    </source>
</evidence>
<keyword evidence="5" id="KW-0805">Transcription regulation</keyword>
<keyword evidence="3" id="KW-0963">Cytoplasm</keyword>
<comment type="subcellular location">
    <subcellularLocation>
        <location evidence="2">Cytoplasm</location>
    </subcellularLocation>
    <subcellularLocation>
        <location evidence="1">Nucleus</location>
    </subcellularLocation>
</comment>
<organism evidence="11 12">
    <name type="scientific">Polypedilum vanderplanki</name>
    <name type="common">Sleeping chironomid midge</name>
    <dbReference type="NCBI Taxonomy" id="319348"/>
    <lineage>
        <taxon>Eukaryota</taxon>
        <taxon>Metazoa</taxon>
        <taxon>Ecdysozoa</taxon>
        <taxon>Arthropoda</taxon>
        <taxon>Hexapoda</taxon>
        <taxon>Insecta</taxon>
        <taxon>Pterygota</taxon>
        <taxon>Neoptera</taxon>
        <taxon>Endopterygota</taxon>
        <taxon>Diptera</taxon>
        <taxon>Nematocera</taxon>
        <taxon>Chironomoidea</taxon>
        <taxon>Chironomidae</taxon>
        <taxon>Chironominae</taxon>
        <taxon>Polypedilum</taxon>
        <taxon>Polypedilum</taxon>
    </lineage>
</organism>
<dbReference type="InterPro" id="IPR008967">
    <property type="entry name" value="p53-like_TF_DNA-bd_sf"/>
</dbReference>